<evidence type="ECO:0000313" key="2">
    <source>
        <dbReference type="EMBL" id="ARP21754.1"/>
    </source>
</evidence>
<name>A0A1W6TLK5_VIBAL</name>
<dbReference type="RefSeq" id="WP_025767419.1">
    <property type="nucleotide sequence ID" value="NZ_CP017893.1"/>
</dbReference>
<reference evidence="2" key="1">
    <citation type="submission" date="2016-10" db="EMBL/GenBank/DDBJ databases">
        <title>The High Quality Genome of Vibrio alginolyticus K01M1.</title>
        <authorList>
            <person name="Wendling C."/>
            <person name="Chibani C.M."/>
            <person name="Hertel R."/>
            <person name="Sproer C."/>
            <person name="Bunk B."/>
            <person name="Overmann J."/>
            <person name="Roth O."/>
            <person name="Liesegang H."/>
        </authorList>
    </citation>
    <scope>NUCLEOTIDE SEQUENCE</scope>
    <source>
        <strain evidence="2">K05K4</strain>
        <plasmid evidence="2">pL289</plasmid>
    </source>
</reference>
<protein>
    <submittedName>
        <fullName evidence="2">Uncharacterized protein</fullName>
    </submittedName>
</protein>
<feature type="compositionally biased region" description="Basic and acidic residues" evidence="1">
    <location>
        <begin position="21"/>
        <end position="32"/>
    </location>
</feature>
<accession>A0A1W6TLK5</accession>
<evidence type="ECO:0000256" key="1">
    <source>
        <dbReference type="SAM" id="MobiDB-lite"/>
    </source>
</evidence>
<gene>
    <name evidence="2" type="ORF">K05K4_50520</name>
</gene>
<feature type="region of interest" description="Disordered" evidence="1">
    <location>
        <begin position="21"/>
        <end position="46"/>
    </location>
</feature>
<keyword evidence="2" id="KW-0614">Plasmid</keyword>
<proteinExistence type="predicted"/>
<geneLocation type="plasmid" evidence="2">
    <name>pL289</name>
</geneLocation>
<sequence length="370" mass="40183">MIKWTLNQFRKLRMYLRADDPDAEENKTDSSRPTKSCTKSKSTKSKNRGAEKAGLFAAVGAFLMLNSSPAHAGIDGILNKLVGKFAEMFEPLISAVMGAFSSVINLFNDQATGGMTAAFTKGFDTQLALTKEVANDRISAATEPPPQMCESDQNAIGIVDSANVSRELAGNLVANMADDYLQLKALPGKGIFKLNGNELIQKYSNDLGFTKLLETPLVSGKNIETANERITAKDKIDMAVYSAMDTVDLPSSTETVSNQKRYLRQVSKVNTIATARMVLTENMADRVVTPGASESHMSLLEKEIDRTFGNETYRADLASYADSVPLAAEMNKNLAMSNKLSIMTLKKLDQLTQLEALKLIDQVGANNANG</sequence>
<dbReference type="EMBL" id="CP017904">
    <property type="protein sequence ID" value="ARP21754.1"/>
    <property type="molecule type" value="Genomic_DNA"/>
</dbReference>
<dbReference type="AlphaFoldDB" id="A0A1W6TLK5"/>
<organism evidence="2">
    <name type="scientific">Vibrio alginolyticus</name>
    <dbReference type="NCBI Taxonomy" id="663"/>
    <lineage>
        <taxon>Bacteria</taxon>
        <taxon>Pseudomonadati</taxon>
        <taxon>Pseudomonadota</taxon>
        <taxon>Gammaproteobacteria</taxon>
        <taxon>Vibrionales</taxon>
        <taxon>Vibrionaceae</taxon>
        <taxon>Vibrio</taxon>
    </lineage>
</organism>